<keyword evidence="10" id="KW-1185">Reference proteome</keyword>
<comment type="similarity">
    <text evidence="2">Belongs to the EamA transporter family.</text>
</comment>
<gene>
    <name evidence="9" type="ORF">H8Z77_06050</name>
</gene>
<dbReference type="Proteomes" id="UP000649151">
    <property type="component" value="Unassembled WGS sequence"/>
</dbReference>
<feature type="domain" description="EamA" evidence="8">
    <location>
        <begin position="151"/>
        <end position="287"/>
    </location>
</feature>
<feature type="transmembrane region" description="Helical" evidence="7">
    <location>
        <begin position="67"/>
        <end position="83"/>
    </location>
</feature>
<dbReference type="SUPFAM" id="SSF103481">
    <property type="entry name" value="Multidrug resistance efflux transporter EmrE"/>
    <property type="match status" value="2"/>
</dbReference>
<evidence type="ECO:0000256" key="6">
    <source>
        <dbReference type="ARBA" id="ARBA00023136"/>
    </source>
</evidence>
<organism evidence="9 10">
    <name type="scientific">Clostridium facile</name>
    <dbReference type="NCBI Taxonomy" id="2763035"/>
    <lineage>
        <taxon>Bacteria</taxon>
        <taxon>Bacillati</taxon>
        <taxon>Bacillota</taxon>
        <taxon>Clostridia</taxon>
        <taxon>Eubacteriales</taxon>
        <taxon>Clostridiaceae</taxon>
        <taxon>Clostridium</taxon>
    </lineage>
</organism>
<feature type="transmembrane region" description="Helical" evidence="7">
    <location>
        <begin position="249"/>
        <end position="266"/>
    </location>
</feature>
<feature type="transmembrane region" description="Helical" evidence="7">
    <location>
        <begin position="7"/>
        <end position="30"/>
    </location>
</feature>
<feature type="domain" description="EamA" evidence="8">
    <location>
        <begin position="7"/>
        <end position="139"/>
    </location>
</feature>
<comment type="subcellular location">
    <subcellularLocation>
        <location evidence="1">Cell membrane</location>
        <topology evidence="1">Multi-pass membrane protein</topology>
    </subcellularLocation>
</comment>
<accession>A0ABR7IR08</accession>
<dbReference type="InterPro" id="IPR037185">
    <property type="entry name" value="EmrE-like"/>
</dbReference>
<name>A0ABR7IR08_9CLOT</name>
<evidence type="ECO:0000256" key="2">
    <source>
        <dbReference type="ARBA" id="ARBA00007362"/>
    </source>
</evidence>
<evidence type="ECO:0000256" key="1">
    <source>
        <dbReference type="ARBA" id="ARBA00004651"/>
    </source>
</evidence>
<keyword evidence="6 7" id="KW-0472">Membrane</keyword>
<evidence type="ECO:0000256" key="7">
    <source>
        <dbReference type="SAM" id="Phobius"/>
    </source>
</evidence>
<evidence type="ECO:0000313" key="9">
    <source>
        <dbReference type="EMBL" id="MBC5787584.1"/>
    </source>
</evidence>
<feature type="transmembrane region" description="Helical" evidence="7">
    <location>
        <begin position="187"/>
        <end position="204"/>
    </location>
</feature>
<keyword evidence="3" id="KW-1003">Cell membrane</keyword>
<feature type="transmembrane region" description="Helical" evidence="7">
    <location>
        <begin position="216"/>
        <end position="237"/>
    </location>
</feature>
<dbReference type="PANTHER" id="PTHR32322:SF18">
    <property type="entry name" value="S-ADENOSYLMETHIONINE_S-ADENOSYLHOMOCYSTEINE TRANSPORTER"/>
    <property type="match status" value="1"/>
</dbReference>
<feature type="transmembrane region" description="Helical" evidence="7">
    <location>
        <begin position="146"/>
        <end position="166"/>
    </location>
</feature>
<evidence type="ECO:0000256" key="5">
    <source>
        <dbReference type="ARBA" id="ARBA00022989"/>
    </source>
</evidence>
<protein>
    <submittedName>
        <fullName evidence="9">DMT family transporter</fullName>
    </submittedName>
</protein>
<keyword evidence="5 7" id="KW-1133">Transmembrane helix</keyword>
<reference evidence="9 10" key="1">
    <citation type="submission" date="2020-08" db="EMBL/GenBank/DDBJ databases">
        <title>Genome public.</title>
        <authorList>
            <person name="Liu C."/>
            <person name="Sun Q."/>
        </authorList>
    </citation>
    <scope>NUCLEOTIDE SEQUENCE [LARGE SCALE GENOMIC DNA]</scope>
    <source>
        <strain evidence="9 10">NSJ-27</strain>
    </source>
</reference>
<comment type="caution">
    <text evidence="9">The sequence shown here is derived from an EMBL/GenBank/DDBJ whole genome shotgun (WGS) entry which is preliminary data.</text>
</comment>
<evidence type="ECO:0000313" key="10">
    <source>
        <dbReference type="Proteomes" id="UP000649151"/>
    </source>
</evidence>
<feature type="transmembrane region" description="Helical" evidence="7">
    <location>
        <begin position="122"/>
        <end position="140"/>
    </location>
</feature>
<proteinExistence type="inferred from homology"/>
<evidence type="ECO:0000256" key="3">
    <source>
        <dbReference type="ARBA" id="ARBA00022475"/>
    </source>
</evidence>
<dbReference type="Pfam" id="PF00892">
    <property type="entry name" value="EamA"/>
    <property type="match status" value="2"/>
</dbReference>
<dbReference type="EMBL" id="JACOQK010000001">
    <property type="protein sequence ID" value="MBC5787584.1"/>
    <property type="molecule type" value="Genomic_DNA"/>
</dbReference>
<feature type="transmembrane region" description="Helical" evidence="7">
    <location>
        <begin position="95"/>
        <end position="115"/>
    </location>
</feature>
<dbReference type="PANTHER" id="PTHR32322">
    <property type="entry name" value="INNER MEMBRANE TRANSPORTER"/>
    <property type="match status" value="1"/>
</dbReference>
<dbReference type="RefSeq" id="WP_186996481.1">
    <property type="nucleotide sequence ID" value="NZ_JACOQK010000001.1"/>
</dbReference>
<feature type="transmembrane region" description="Helical" evidence="7">
    <location>
        <begin position="272"/>
        <end position="294"/>
    </location>
</feature>
<evidence type="ECO:0000259" key="8">
    <source>
        <dbReference type="Pfam" id="PF00892"/>
    </source>
</evidence>
<evidence type="ECO:0000256" key="4">
    <source>
        <dbReference type="ARBA" id="ARBA00022692"/>
    </source>
</evidence>
<sequence>MEHKRFFGHLTALFTIIIWGTTFISTKILLVDFTPIEILFFRFVLGLIALVIAYPRRLKLTDGKQELLFIGAGVTGVTLYYLLENIALTYTMASNVGVIVSISPFFTAILSHFFLKGEKLKINFLIGFIVAITGICLISFPDYSDVHLNPIGEILAILASFIWSIYSILTRKISMYGYNTIQTTRRTFFYGTVFMIPALFFSDFKFDLIRFFNPTYLGNILFLGLGACALCFVSWNLAVKQLGAIQTSVYIYMVPVVTIVTSFLILHENITWITILGTCLTLTGLVISESQHFLANRKKH</sequence>
<feature type="transmembrane region" description="Helical" evidence="7">
    <location>
        <begin position="36"/>
        <end position="55"/>
    </location>
</feature>
<dbReference type="InterPro" id="IPR000620">
    <property type="entry name" value="EamA_dom"/>
</dbReference>
<dbReference type="InterPro" id="IPR050638">
    <property type="entry name" value="AA-Vitamin_Transporters"/>
</dbReference>
<keyword evidence="4 7" id="KW-0812">Transmembrane</keyword>